<dbReference type="EC" id="2.1.1.227" evidence="5"/>
<feature type="domain" description="RNA-binding S4" evidence="4">
    <location>
        <begin position="32"/>
        <end position="96"/>
    </location>
</feature>
<organism evidence="5 6">
    <name type="scientific">Bifidobacterium minimum</name>
    <dbReference type="NCBI Taxonomy" id="1693"/>
    <lineage>
        <taxon>Bacteria</taxon>
        <taxon>Bacillati</taxon>
        <taxon>Actinomycetota</taxon>
        <taxon>Actinomycetes</taxon>
        <taxon>Bifidobacteriales</taxon>
        <taxon>Bifidobacteriaceae</taxon>
        <taxon>Bifidobacterium</taxon>
    </lineage>
</organism>
<evidence type="ECO:0000256" key="2">
    <source>
        <dbReference type="ARBA" id="ARBA00029460"/>
    </source>
</evidence>
<dbReference type="SMART" id="SM00363">
    <property type="entry name" value="S4"/>
    <property type="match status" value="1"/>
</dbReference>
<comment type="caution">
    <text evidence="5">The sequence shown here is derived from an EMBL/GenBank/DDBJ whole genome shotgun (WGS) entry which is preliminary data.</text>
</comment>
<dbReference type="SUPFAM" id="SSF55174">
    <property type="entry name" value="Alpha-L RNA-binding motif"/>
    <property type="match status" value="1"/>
</dbReference>
<sequence length="275" mass="29499">MIRRFSSVSFGRWPNPFNVSWTMRPGPVHMGERLDVALVRRGMADSRTKAHRLIASGAVSVDGSVVAKPSAIVSTDVPIEVEPGPGYVSRGALKLVGAFESFARYGLTAPRGMDCLDIGASTGGFTQVLLRGGAGRVIALDVGHGQLHPDLAHDPRVVEMSGVNIRDVEAGDLPFVPELVVSDVSFISMTLVIPVISRITRPGARIVVLVKPQFEVGRRNLGHHGVVRDEGLRRSSLDGVSRCAADHGLDVVSTAESPVVGMHGNREYLLYAVRR</sequence>
<dbReference type="SUPFAM" id="SSF53335">
    <property type="entry name" value="S-adenosyl-L-methionine-dependent methyltransferases"/>
    <property type="match status" value="1"/>
</dbReference>
<dbReference type="GO" id="GO:0008168">
    <property type="term" value="F:methyltransferase activity"/>
    <property type="evidence" value="ECO:0007669"/>
    <property type="project" value="UniProtKB-KW"/>
</dbReference>
<proteinExistence type="inferred from homology"/>
<dbReference type="InterPro" id="IPR004538">
    <property type="entry name" value="Hemolysin_A/TlyA"/>
</dbReference>
<dbReference type="Gene3D" id="3.10.290.10">
    <property type="entry name" value="RNA-binding S4 domain"/>
    <property type="match status" value="1"/>
</dbReference>
<dbReference type="InterPro" id="IPR002877">
    <property type="entry name" value="RNA_MeTrfase_FtsJ_dom"/>
</dbReference>
<dbReference type="GO" id="GO:0003723">
    <property type="term" value="F:RNA binding"/>
    <property type="evidence" value="ECO:0007669"/>
    <property type="project" value="UniProtKB-KW"/>
</dbReference>
<dbReference type="InterPro" id="IPR002942">
    <property type="entry name" value="S4_RNA-bd"/>
</dbReference>
<dbReference type="CDD" id="cd00165">
    <property type="entry name" value="S4"/>
    <property type="match status" value="1"/>
</dbReference>
<dbReference type="EMBL" id="JGZD01000009">
    <property type="protein sequence ID" value="KFI72539.1"/>
    <property type="molecule type" value="Genomic_DNA"/>
</dbReference>
<dbReference type="PANTHER" id="PTHR32319">
    <property type="entry name" value="BACTERIAL HEMOLYSIN-LIKE PROTEIN"/>
    <property type="match status" value="1"/>
</dbReference>
<dbReference type="AlphaFoldDB" id="A0A087BND9"/>
<dbReference type="STRING" id="1693.BMIN_0436"/>
<keyword evidence="5" id="KW-0489">Methyltransferase</keyword>
<protein>
    <submittedName>
        <fullName evidence="5">Hemolysin A</fullName>
        <ecNumber evidence="5">2.1.1.226</ecNumber>
        <ecNumber evidence="5">2.1.1.227</ecNumber>
    </submittedName>
</protein>
<dbReference type="InterPro" id="IPR047048">
    <property type="entry name" value="TlyA"/>
</dbReference>
<keyword evidence="5" id="KW-0808">Transferase</keyword>
<evidence type="ECO:0000259" key="4">
    <source>
        <dbReference type="SMART" id="SM00363"/>
    </source>
</evidence>
<gene>
    <name evidence="5" type="ORF">BMIN_0436</name>
</gene>
<accession>A0A087BND9</accession>
<dbReference type="Pfam" id="PF01479">
    <property type="entry name" value="S4"/>
    <property type="match status" value="1"/>
</dbReference>
<keyword evidence="1 3" id="KW-0694">RNA-binding</keyword>
<dbReference type="Proteomes" id="UP000029014">
    <property type="component" value="Unassembled WGS sequence"/>
</dbReference>
<evidence type="ECO:0000313" key="6">
    <source>
        <dbReference type="Proteomes" id="UP000029014"/>
    </source>
</evidence>
<dbReference type="InterPro" id="IPR029063">
    <property type="entry name" value="SAM-dependent_MTases_sf"/>
</dbReference>
<dbReference type="GO" id="GO:0032259">
    <property type="term" value="P:methylation"/>
    <property type="evidence" value="ECO:0007669"/>
    <property type="project" value="UniProtKB-KW"/>
</dbReference>
<evidence type="ECO:0000313" key="5">
    <source>
        <dbReference type="EMBL" id="KFI72539.1"/>
    </source>
</evidence>
<dbReference type="CDD" id="cd02440">
    <property type="entry name" value="AdoMet_MTases"/>
    <property type="match status" value="1"/>
</dbReference>
<dbReference type="NCBIfam" id="TIGR00478">
    <property type="entry name" value="tly"/>
    <property type="match status" value="1"/>
</dbReference>
<dbReference type="eggNOG" id="COG1189">
    <property type="taxonomic scope" value="Bacteria"/>
</dbReference>
<name>A0A087BND9_9BIFI</name>
<dbReference type="PANTHER" id="PTHR32319:SF0">
    <property type="entry name" value="BACTERIAL HEMOLYSIN-LIKE PROTEIN"/>
    <property type="match status" value="1"/>
</dbReference>
<evidence type="ECO:0000256" key="3">
    <source>
        <dbReference type="PROSITE-ProRule" id="PRU00182"/>
    </source>
</evidence>
<evidence type="ECO:0000256" key="1">
    <source>
        <dbReference type="ARBA" id="ARBA00022884"/>
    </source>
</evidence>
<dbReference type="InterPro" id="IPR036986">
    <property type="entry name" value="S4_RNA-bd_sf"/>
</dbReference>
<dbReference type="Gene3D" id="3.40.50.150">
    <property type="entry name" value="Vaccinia Virus protein VP39"/>
    <property type="match status" value="1"/>
</dbReference>
<dbReference type="PROSITE" id="PS50889">
    <property type="entry name" value="S4"/>
    <property type="match status" value="1"/>
</dbReference>
<dbReference type="EC" id="2.1.1.226" evidence="5"/>
<dbReference type="Pfam" id="PF01728">
    <property type="entry name" value="FtsJ"/>
    <property type="match status" value="1"/>
</dbReference>
<comment type="similarity">
    <text evidence="2">Belongs to the TlyA family.</text>
</comment>
<keyword evidence="6" id="KW-1185">Reference proteome</keyword>
<dbReference type="PIRSF" id="PIRSF005578">
    <property type="entry name" value="TlyA"/>
    <property type="match status" value="1"/>
</dbReference>
<reference evidence="5 6" key="1">
    <citation type="submission" date="2014-03" db="EMBL/GenBank/DDBJ databases">
        <title>Genomics of Bifidobacteria.</title>
        <authorList>
            <person name="Ventura M."/>
            <person name="Milani C."/>
            <person name="Lugli G.A."/>
        </authorList>
    </citation>
    <scope>NUCLEOTIDE SEQUENCE [LARGE SCALE GENOMIC DNA]</scope>
    <source>
        <strain evidence="5 6">LMG 11592</strain>
    </source>
</reference>